<reference evidence="3" key="1">
    <citation type="submission" date="2017-08" db="EMBL/GenBank/DDBJ databases">
        <authorList>
            <person name="Varghese N."/>
            <person name="Submissions S."/>
        </authorList>
    </citation>
    <scope>NUCLEOTIDE SEQUENCE [LARGE SCALE GENOMIC DNA]</scope>
    <source>
        <strain evidence="3">DSM 23173</strain>
    </source>
</reference>
<dbReference type="Gene3D" id="3.40.50.300">
    <property type="entry name" value="P-loop containing nucleotide triphosphate hydrolases"/>
    <property type="match status" value="1"/>
</dbReference>
<dbReference type="InterPro" id="IPR006073">
    <property type="entry name" value="GTP-bd"/>
</dbReference>
<evidence type="ECO:0000259" key="1">
    <source>
        <dbReference type="Pfam" id="PF01926"/>
    </source>
</evidence>
<gene>
    <name evidence="2" type="ORF">SAMN05878391_1553</name>
</gene>
<dbReference type="Pfam" id="PF01926">
    <property type="entry name" value="MMR_HSR1"/>
    <property type="match status" value="1"/>
</dbReference>
<dbReference type="GO" id="GO:0005737">
    <property type="term" value="C:cytoplasm"/>
    <property type="evidence" value="ECO:0007669"/>
    <property type="project" value="TreeGrafter"/>
</dbReference>
<proteinExistence type="predicted"/>
<keyword evidence="2" id="KW-0131">Cell cycle</keyword>
<dbReference type="CDD" id="cd00882">
    <property type="entry name" value="Ras_like_GTPase"/>
    <property type="match status" value="1"/>
</dbReference>
<feature type="domain" description="G" evidence="1">
    <location>
        <begin position="23"/>
        <end position="129"/>
    </location>
</feature>
<accession>A0A285UKG5</accession>
<dbReference type="SUPFAM" id="SSF52540">
    <property type="entry name" value="P-loop containing nucleoside triphosphate hydrolases"/>
    <property type="match status" value="1"/>
</dbReference>
<evidence type="ECO:0000313" key="3">
    <source>
        <dbReference type="Proteomes" id="UP000219412"/>
    </source>
</evidence>
<keyword evidence="2" id="KW-0132">Cell division</keyword>
<dbReference type="GO" id="GO:0030488">
    <property type="term" value="P:tRNA methylation"/>
    <property type="evidence" value="ECO:0007669"/>
    <property type="project" value="TreeGrafter"/>
</dbReference>
<name>A0A285UKG5_9STAP</name>
<keyword evidence="3" id="KW-1185">Reference proteome</keyword>
<dbReference type="GO" id="GO:0051301">
    <property type="term" value="P:cell division"/>
    <property type="evidence" value="ECO:0007669"/>
    <property type="project" value="UniProtKB-KW"/>
</dbReference>
<dbReference type="EMBL" id="OBQF01000003">
    <property type="protein sequence ID" value="SOC42187.1"/>
    <property type="molecule type" value="Genomic_DNA"/>
</dbReference>
<dbReference type="Proteomes" id="UP000219412">
    <property type="component" value="Unassembled WGS sequence"/>
</dbReference>
<sequence>MMTQQHPLVEEFYDYIRGTIDYRIAVAGQVDAGKSALIHALTGGDPHISTETDATRDVAGYRYGRYGELLDFPGVGTTEFSPAQYKKLLKKHKVKHVLYVFSSKIREADEKVIRFLAKNKTKITFVYSKLDALIDVSGAYDRELLKQEKNSELHVTFKKIIKDPLKYHFVSVKDGTGIDTLKEEIDAYFDSKDEEFQKRLRNSRYFDKFLNKKSSTLGARLLTPGFKDLILSREFKAIEQKTAGHFHLDEEDAGFIGMSMPRVKEFVNQAKDTGKVAGNYRKMIGPLTTLISTVLKVRKLNVITFVLSTFGEAGIRTVYPVLRGVFEYVRAMNDMAGEVLAKHLKEAGGRS</sequence>
<dbReference type="PANTHER" id="PTHR42714:SF2">
    <property type="entry name" value="TRNA MODIFICATION GTPASE GTPBP3, MITOCHONDRIAL"/>
    <property type="match status" value="1"/>
</dbReference>
<dbReference type="GO" id="GO:0005525">
    <property type="term" value="F:GTP binding"/>
    <property type="evidence" value="ECO:0007669"/>
    <property type="project" value="InterPro"/>
</dbReference>
<organism evidence="2 3">
    <name type="scientific">Salinicoccus kekensis</name>
    <dbReference type="NCBI Taxonomy" id="714307"/>
    <lineage>
        <taxon>Bacteria</taxon>
        <taxon>Bacillati</taxon>
        <taxon>Bacillota</taxon>
        <taxon>Bacilli</taxon>
        <taxon>Bacillales</taxon>
        <taxon>Staphylococcaceae</taxon>
        <taxon>Salinicoccus</taxon>
    </lineage>
</organism>
<protein>
    <submittedName>
        <fullName evidence="2">GTP-binding protein EngB required for normal cell division</fullName>
    </submittedName>
</protein>
<evidence type="ECO:0000313" key="2">
    <source>
        <dbReference type="EMBL" id="SOC42187.1"/>
    </source>
</evidence>
<dbReference type="PANTHER" id="PTHR42714">
    <property type="entry name" value="TRNA MODIFICATION GTPASE GTPBP3"/>
    <property type="match status" value="1"/>
</dbReference>
<dbReference type="GO" id="GO:0002098">
    <property type="term" value="P:tRNA wobble uridine modification"/>
    <property type="evidence" value="ECO:0007669"/>
    <property type="project" value="TreeGrafter"/>
</dbReference>
<dbReference type="AlphaFoldDB" id="A0A285UKG5"/>
<dbReference type="InterPro" id="IPR027417">
    <property type="entry name" value="P-loop_NTPase"/>
</dbReference>